<dbReference type="OrthoDB" id="278151at2"/>
<comment type="caution">
    <text evidence="2">The sequence shown here is derived from an EMBL/GenBank/DDBJ whole genome shotgun (WGS) entry which is preliminary data.</text>
</comment>
<organism evidence="2 3">
    <name type="scientific">Novipirellula artificiosorum</name>
    <dbReference type="NCBI Taxonomy" id="2528016"/>
    <lineage>
        <taxon>Bacteria</taxon>
        <taxon>Pseudomonadati</taxon>
        <taxon>Planctomycetota</taxon>
        <taxon>Planctomycetia</taxon>
        <taxon>Pirellulales</taxon>
        <taxon>Pirellulaceae</taxon>
        <taxon>Novipirellula</taxon>
    </lineage>
</organism>
<dbReference type="Proteomes" id="UP000319143">
    <property type="component" value="Unassembled WGS sequence"/>
</dbReference>
<sequence length="245" mass="27904">MTTPNTIESPISEPIDQHYRYLHDVDAAIQTLEQLQQAYPEQYESYCRWYHDRECSRRVRDERQPLENRIGAYLQVVARYGRGFIPGRDSTPSQQWLRESLGIHRNTLLKWTSTAAAIGYADIHLVAAGQLAFAAAIFPAATQREKTMSHDVQRERLDLIQDYRFFGGSIIKMLDRLIPIVHTGVNDLFTRAKRYPYAYNLNADGTPVRLAQDHVPRGDGDDFEEGYGPDWLAGPTGQPHSADAV</sequence>
<gene>
    <name evidence="2" type="ORF">Poly41_71590</name>
</gene>
<dbReference type="EMBL" id="SJPV01000055">
    <property type="protein sequence ID" value="TWU21330.1"/>
    <property type="molecule type" value="Genomic_DNA"/>
</dbReference>
<accession>A0A5C6C9Q9</accession>
<evidence type="ECO:0000313" key="3">
    <source>
        <dbReference type="Proteomes" id="UP000319143"/>
    </source>
</evidence>
<dbReference type="AlphaFoldDB" id="A0A5C6C9Q9"/>
<name>A0A5C6C9Q9_9BACT</name>
<evidence type="ECO:0000256" key="1">
    <source>
        <dbReference type="SAM" id="MobiDB-lite"/>
    </source>
</evidence>
<dbReference type="RefSeq" id="WP_146531766.1">
    <property type="nucleotide sequence ID" value="NZ_SJPV01000055.1"/>
</dbReference>
<feature type="compositionally biased region" description="Basic and acidic residues" evidence="1">
    <location>
        <begin position="211"/>
        <end position="220"/>
    </location>
</feature>
<keyword evidence="3" id="KW-1185">Reference proteome</keyword>
<protein>
    <submittedName>
        <fullName evidence="2">Uncharacterized protein</fullName>
    </submittedName>
</protein>
<evidence type="ECO:0000313" key="2">
    <source>
        <dbReference type="EMBL" id="TWU21330.1"/>
    </source>
</evidence>
<reference evidence="2 3" key="1">
    <citation type="submission" date="2019-02" db="EMBL/GenBank/DDBJ databases">
        <title>Deep-cultivation of Planctomycetes and their phenomic and genomic characterization uncovers novel biology.</title>
        <authorList>
            <person name="Wiegand S."/>
            <person name="Jogler M."/>
            <person name="Boedeker C."/>
            <person name="Pinto D."/>
            <person name="Vollmers J."/>
            <person name="Rivas-Marin E."/>
            <person name="Kohn T."/>
            <person name="Peeters S.H."/>
            <person name="Heuer A."/>
            <person name="Rast P."/>
            <person name="Oberbeckmann S."/>
            <person name="Bunk B."/>
            <person name="Jeske O."/>
            <person name="Meyerdierks A."/>
            <person name="Storesund J.E."/>
            <person name="Kallscheuer N."/>
            <person name="Luecker S."/>
            <person name="Lage O.M."/>
            <person name="Pohl T."/>
            <person name="Merkel B.J."/>
            <person name="Hornburger P."/>
            <person name="Mueller R.-W."/>
            <person name="Bruemmer F."/>
            <person name="Labrenz M."/>
            <person name="Spormann A.M."/>
            <person name="Op Den Camp H."/>
            <person name="Overmann J."/>
            <person name="Amann R."/>
            <person name="Jetten M.S.M."/>
            <person name="Mascher T."/>
            <person name="Medema M.H."/>
            <person name="Devos D.P."/>
            <person name="Kaster A.-K."/>
            <person name="Ovreas L."/>
            <person name="Rohde M."/>
            <person name="Galperin M.Y."/>
            <person name="Jogler C."/>
        </authorList>
    </citation>
    <scope>NUCLEOTIDE SEQUENCE [LARGE SCALE GENOMIC DNA]</scope>
    <source>
        <strain evidence="2 3">Poly41</strain>
    </source>
</reference>
<proteinExistence type="predicted"/>
<feature type="region of interest" description="Disordered" evidence="1">
    <location>
        <begin position="210"/>
        <end position="245"/>
    </location>
</feature>